<comment type="caution">
    <text evidence="2">The sequence shown here is derived from an EMBL/GenBank/DDBJ whole genome shotgun (WGS) entry which is preliminary data.</text>
</comment>
<dbReference type="EMBL" id="JADQTO010000025">
    <property type="protein sequence ID" value="MBG0567166.1"/>
    <property type="molecule type" value="Genomic_DNA"/>
</dbReference>
<dbReference type="AlphaFoldDB" id="A0A931G3N3"/>
<keyword evidence="1" id="KW-1133">Transmembrane helix</keyword>
<name>A0A931G3N3_9ACTN</name>
<feature type="transmembrane region" description="Helical" evidence="1">
    <location>
        <begin position="107"/>
        <end position="125"/>
    </location>
</feature>
<evidence type="ECO:0000313" key="3">
    <source>
        <dbReference type="Proteomes" id="UP000598146"/>
    </source>
</evidence>
<feature type="transmembrane region" description="Helical" evidence="1">
    <location>
        <begin position="12"/>
        <end position="33"/>
    </location>
</feature>
<keyword evidence="1" id="KW-0472">Membrane</keyword>
<keyword evidence="3" id="KW-1185">Reference proteome</keyword>
<organism evidence="2 3">
    <name type="scientific">Actinoplanes aureus</name>
    <dbReference type="NCBI Taxonomy" id="2792083"/>
    <lineage>
        <taxon>Bacteria</taxon>
        <taxon>Bacillati</taxon>
        <taxon>Actinomycetota</taxon>
        <taxon>Actinomycetes</taxon>
        <taxon>Micromonosporales</taxon>
        <taxon>Micromonosporaceae</taxon>
        <taxon>Actinoplanes</taxon>
    </lineage>
</organism>
<dbReference type="Pfam" id="PF04020">
    <property type="entry name" value="Phage_holin_4_2"/>
    <property type="match status" value="1"/>
</dbReference>
<dbReference type="Pfam" id="PF01663">
    <property type="entry name" value="Phosphodiest"/>
    <property type="match status" value="1"/>
</dbReference>
<dbReference type="Proteomes" id="UP000598146">
    <property type="component" value="Unassembled WGS sequence"/>
</dbReference>
<gene>
    <name evidence="2" type="ORF">I4J89_37535</name>
</gene>
<dbReference type="InterPro" id="IPR017850">
    <property type="entry name" value="Alkaline_phosphatase_core_sf"/>
</dbReference>
<evidence type="ECO:0000313" key="2">
    <source>
        <dbReference type="EMBL" id="MBG0567166.1"/>
    </source>
</evidence>
<protein>
    <submittedName>
        <fullName evidence="2">Alkaline phosphatase family protein</fullName>
    </submittedName>
</protein>
<dbReference type="RefSeq" id="WP_196418937.1">
    <property type="nucleotide sequence ID" value="NZ_JADQTO010000025.1"/>
</dbReference>
<dbReference type="InterPro" id="IPR007165">
    <property type="entry name" value="Phage_holin_4_2"/>
</dbReference>
<keyword evidence="1" id="KW-0812">Transmembrane</keyword>
<evidence type="ECO:0000256" key="1">
    <source>
        <dbReference type="SAM" id="Phobius"/>
    </source>
</evidence>
<sequence>MQQPEPHVRRFAAPVLSALVPVGLGVVAVAVTVGLVPGISADSGWAILAAAVLIGLFGAVVRPVLVVALSAIGWAGVVAGWLVVQALLVYAALLLVPGIQVHDFWSAFWASWLGAVLVSIGLWVVTAGQPGAVTQHLLRVNRHFRRSVPTTEVPGVVMIQIDGLSAPLARWAIEAGNLPTLGRWLRTGSHTLAEWHAQLPATTPASQAGLLHGASAQVPAFRWYEKTAGRLVVTNHPRDSALVESRCSDGRGLLADGGVSVSNVFSGDAATSLLTMSTVQAKQRPGPARYLSAYLIDPFGLTRSLVLTVGEMIKELYQARRQRLRHVQPRMRRHGSYVLLRGATNVLMRHLNLTIIAEQMMRGAPSVFCDFVDYDEIAHHAGPARPESLASLEGIDGVLATLEEIAASAPRPYHFVVLSDHGQSQGATFEQRYGLRLDDLVERLTAAGEVAVTKENEQEGRARALRAGLTRTPEKEAQPAAEPAPDRPEIVIAASGNLALLYFTRLAGRVTLEEIEERHPKLLPGLVEHPGVGWVMVRSRTDGPVVLGRAGRRRLDDDKVEGLDPLLGFGPLAAEDLRRHDGLANTGDLLINSLWDPVTQEVAAFEELIGCHGGLGGWQNRPVLIHPRSFSAPRELVGADAVHRLLCDWMEQVGCRTARRDLILPG</sequence>
<feature type="transmembrane region" description="Helical" evidence="1">
    <location>
        <begin position="71"/>
        <end position="95"/>
    </location>
</feature>
<feature type="transmembrane region" description="Helical" evidence="1">
    <location>
        <begin position="45"/>
        <end position="65"/>
    </location>
</feature>
<accession>A0A931G3N3</accession>
<dbReference type="Gene3D" id="3.40.720.10">
    <property type="entry name" value="Alkaline Phosphatase, subunit A"/>
    <property type="match status" value="1"/>
</dbReference>
<dbReference type="InterPro" id="IPR002591">
    <property type="entry name" value="Phosphodiest/P_Trfase"/>
</dbReference>
<proteinExistence type="predicted"/>
<dbReference type="SUPFAM" id="SSF53649">
    <property type="entry name" value="Alkaline phosphatase-like"/>
    <property type="match status" value="1"/>
</dbReference>
<reference evidence="2" key="1">
    <citation type="submission" date="2020-11" db="EMBL/GenBank/DDBJ databases">
        <title>Isolation and identification of active actinomycetes.</title>
        <authorList>
            <person name="Sun X."/>
        </authorList>
    </citation>
    <scope>NUCLEOTIDE SEQUENCE</scope>
    <source>
        <strain evidence="2">NEAU-A11</strain>
    </source>
</reference>